<evidence type="ECO:0000256" key="7">
    <source>
        <dbReference type="PIRSR" id="PIRSR600715-1"/>
    </source>
</evidence>
<comment type="caution">
    <text evidence="9">The sequence shown here is derived from an EMBL/GenBank/DDBJ whole genome shotgun (WGS) entry which is preliminary data.</text>
</comment>
<dbReference type="InterPro" id="IPR000715">
    <property type="entry name" value="Glycosyl_transferase_4"/>
</dbReference>
<evidence type="ECO:0000256" key="5">
    <source>
        <dbReference type="ARBA" id="ARBA00022989"/>
    </source>
</evidence>
<dbReference type="GO" id="GO:0016780">
    <property type="term" value="F:phosphotransferase activity, for other substituted phosphate groups"/>
    <property type="evidence" value="ECO:0007669"/>
    <property type="project" value="InterPro"/>
</dbReference>
<dbReference type="PROSITE" id="PS01348">
    <property type="entry name" value="MRAY_2"/>
    <property type="match status" value="1"/>
</dbReference>
<comment type="cofactor">
    <cofactor evidence="7">
        <name>Mg(2+)</name>
        <dbReference type="ChEBI" id="CHEBI:18420"/>
    </cofactor>
</comment>
<accession>U2P3V4</accession>
<dbReference type="EMBL" id="AWEY01000032">
    <property type="protein sequence ID" value="ERK38856.1"/>
    <property type="molecule type" value="Genomic_DNA"/>
</dbReference>
<gene>
    <name evidence="9" type="ORF">HMPREF9135_0657</name>
</gene>
<feature type="transmembrane region" description="Helical" evidence="8">
    <location>
        <begin position="24"/>
        <end position="48"/>
    </location>
</feature>
<dbReference type="PANTHER" id="PTHR22926:SF3">
    <property type="entry name" value="UNDECAPRENYL-PHOSPHATE ALPHA-N-ACETYLGLUCOSAMINYL 1-PHOSPHATE TRANSFERASE"/>
    <property type="match status" value="1"/>
</dbReference>
<dbReference type="CDD" id="cd06853">
    <property type="entry name" value="GT_WecA_like"/>
    <property type="match status" value="1"/>
</dbReference>
<feature type="transmembrane region" description="Helical" evidence="8">
    <location>
        <begin position="215"/>
        <end position="235"/>
    </location>
</feature>
<dbReference type="GO" id="GO:0044038">
    <property type="term" value="P:cell wall macromolecule biosynthetic process"/>
    <property type="evidence" value="ECO:0007669"/>
    <property type="project" value="TreeGrafter"/>
</dbReference>
<dbReference type="RefSeq" id="WP_021589991.1">
    <property type="nucleotide sequence ID" value="NZ_AWEY01000032.1"/>
</dbReference>
<feature type="transmembrane region" description="Helical" evidence="8">
    <location>
        <begin position="136"/>
        <end position="153"/>
    </location>
</feature>
<comment type="subcellular location">
    <subcellularLocation>
        <location evidence="1">Cell membrane</location>
        <topology evidence="1">Multi-pass membrane protein</topology>
    </subcellularLocation>
</comment>
<feature type="binding site" evidence="7">
    <location>
        <position position="251"/>
    </location>
    <ligand>
        <name>Mg(2+)</name>
        <dbReference type="ChEBI" id="CHEBI:18420"/>
    </ligand>
</feature>
<keyword evidence="5 8" id="KW-1133">Transmembrane helix</keyword>
<feature type="binding site" evidence="7">
    <location>
        <position position="186"/>
    </location>
    <ligand>
        <name>Mg(2+)</name>
        <dbReference type="ChEBI" id="CHEBI:18420"/>
    </ligand>
</feature>
<evidence type="ECO:0000256" key="3">
    <source>
        <dbReference type="ARBA" id="ARBA00022679"/>
    </source>
</evidence>
<dbReference type="PATRIC" id="fig|1115809.3.peg.1659"/>
<keyword evidence="6 8" id="KW-0472">Membrane</keyword>
<evidence type="ECO:0000256" key="6">
    <source>
        <dbReference type="ARBA" id="ARBA00023136"/>
    </source>
</evidence>
<keyword evidence="2" id="KW-1003">Cell membrane</keyword>
<dbReference type="GO" id="GO:0009103">
    <property type="term" value="P:lipopolysaccharide biosynthetic process"/>
    <property type="evidence" value="ECO:0007669"/>
    <property type="project" value="TreeGrafter"/>
</dbReference>
<evidence type="ECO:0000256" key="4">
    <source>
        <dbReference type="ARBA" id="ARBA00022692"/>
    </source>
</evidence>
<dbReference type="GO" id="GO:0071555">
    <property type="term" value="P:cell wall organization"/>
    <property type="evidence" value="ECO:0007669"/>
    <property type="project" value="TreeGrafter"/>
</dbReference>
<reference evidence="9 10" key="1">
    <citation type="submission" date="2013-08" db="EMBL/GenBank/DDBJ databases">
        <authorList>
            <person name="Durkin A.S."/>
            <person name="Haft D.R."/>
            <person name="McCorrison J."/>
            <person name="Torralba M."/>
            <person name="Gillis M."/>
            <person name="Haft D.H."/>
            <person name="Methe B."/>
            <person name="Sutton G."/>
            <person name="Nelson K.E."/>
        </authorList>
    </citation>
    <scope>NUCLEOTIDE SEQUENCE [LARGE SCALE GENOMIC DNA]</scope>
    <source>
        <strain evidence="9 10">F0067</strain>
    </source>
</reference>
<dbReference type="InterPro" id="IPR018480">
    <property type="entry name" value="PNAcMuramoyl-5peptid_Trfase_CS"/>
</dbReference>
<evidence type="ECO:0000256" key="8">
    <source>
        <dbReference type="SAM" id="Phobius"/>
    </source>
</evidence>
<feature type="transmembrane region" description="Helical" evidence="8">
    <location>
        <begin position="69"/>
        <end position="94"/>
    </location>
</feature>
<feature type="transmembrane region" description="Helical" evidence="8">
    <location>
        <begin position="359"/>
        <end position="377"/>
    </location>
</feature>
<evidence type="ECO:0000313" key="9">
    <source>
        <dbReference type="EMBL" id="ERK38856.1"/>
    </source>
</evidence>
<feature type="transmembrane region" description="Helical" evidence="8">
    <location>
        <begin position="191"/>
        <end position="209"/>
    </location>
</feature>
<dbReference type="Proteomes" id="UP000016648">
    <property type="component" value="Unassembled WGS sequence"/>
</dbReference>
<keyword evidence="7" id="KW-0479">Metal-binding</keyword>
<proteinExistence type="predicted"/>
<dbReference type="AlphaFoldDB" id="U2P3V4"/>
<keyword evidence="7" id="KW-0460">Magnesium</keyword>
<evidence type="ECO:0000256" key="2">
    <source>
        <dbReference type="ARBA" id="ARBA00022475"/>
    </source>
</evidence>
<sequence>MTRWTLSIDVPRFPIDIFMVDNTIYILSVTASFLLSLCCGFFFIPAILNFCRTHKLYDLPNARKVHRHAIPRLGGIAFLPSMLLAFMFCILALHYMEGTAPLRVSLWTYSVMVGTVIVYAIGVVDDMIGLNAKMKFPVQILAAALLPLSGLYLNDLYGLAGIHQLSPMAGSLLTIFVIVLIVNAFNLIDGIDGLAACLTLIALSGYLFCFIREELWIYCIMISGLMGVLVAYLYFNLFLSERHKKKIFMGDSGSLTLGYVLAFLFVKFSMNNADVPPFYNENRMLTYSLLVVPCFDVIRVFLVRLRNGRPLFHADKNHVQHKIMRTGMTQHQTLILIIFMQLGFIALNMTTYLATSCNITIMAIVDIFVYIAIHLLIDRYIKLNGRKPFE</sequence>
<feature type="transmembrane region" description="Helical" evidence="8">
    <location>
        <begin position="285"/>
        <end position="302"/>
    </location>
</feature>
<evidence type="ECO:0000256" key="1">
    <source>
        <dbReference type="ARBA" id="ARBA00004651"/>
    </source>
</evidence>
<dbReference type="Pfam" id="PF00953">
    <property type="entry name" value="Glycos_transf_4"/>
    <property type="match status" value="1"/>
</dbReference>
<feature type="transmembrane region" description="Helical" evidence="8">
    <location>
        <begin position="106"/>
        <end position="124"/>
    </location>
</feature>
<dbReference type="GO" id="GO:0046872">
    <property type="term" value="F:metal ion binding"/>
    <property type="evidence" value="ECO:0007669"/>
    <property type="project" value="UniProtKB-KW"/>
</dbReference>
<evidence type="ECO:0000313" key="10">
    <source>
        <dbReference type="Proteomes" id="UP000016648"/>
    </source>
</evidence>
<feature type="transmembrane region" description="Helical" evidence="8">
    <location>
        <begin position="247"/>
        <end position="265"/>
    </location>
</feature>
<keyword evidence="3 9" id="KW-0808">Transferase</keyword>
<feature type="transmembrane region" description="Helical" evidence="8">
    <location>
        <begin position="334"/>
        <end position="353"/>
    </location>
</feature>
<keyword evidence="10" id="KW-1185">Reference proteome</keyword>
<organism evidence="9 10">
    <name type="scientific">Segatella baroniae F0067</name>
    <dbReference type="NCBI Taxonomy" id="1115809"/>
    <lineage>
        <taxon>Bacteria</taxon>
        <taxon>Pseudomonadati</taxon>
        <taxon>Bacteroidota</taxon>
        <taxon>Bacteroidia</taxon>
        <taxon>Bacteroidales</taxon>
        <taxon>Prevotellaceae</taxon>
        <taxon>Segatella</taxon>
    </lineage>
</organism>
<dbReference type="EC" id="2.7.8.-" evidence="9"/>
<feature type="transmembrane region" description="Helical" evidence="8">
    <location>
        <begin position="165"/>
        <end position="184"/>
    </location>
</feature>
<dbReference type="PANTHER" id="PTHR22926">
    <property type="entry name" value="PHOSPHO-N-ACETYLMURAMOYL-PENTAPEPTIDE-TRANSFERASE"/>
    <property type="match status" value="1"/>
</dbReference>
<keyword evidence="4 8" id="KW-0812">Transmembrane</keyword>
<name>U2P3V4_9BACT</name>
<protein>
    <submittedName>
        <fullName evidence="9">Glycosyltransferase, group 4 family</fullName>
        <ecNumber evidence="9">2.7.8.-</ecNumber>
    </submittedName>
</protein>
<dbReference type="GO" id="GO:0005886">
    <property type="term" value="C:plasma membrane"/>
    <property type="evidence" value="ECO:0007669"/>
    <property type="project" value="UniProtKB-SubCell"/>
</dbReference>